<evidence type="ECO:0000313" key="1">
    <source>
        <dbReference type="EMBL" id="PHV72321.1"/>
    </source>
</evidence>
<proteinExistence type="predicted"/>
<comment type="caution">
    <text evidence="1">The sequence shown here is derived from an EMBL/GenBank/DDBJ whole genome shotgun (WGS) entry which is preliminary data.</text>
</comment>
<organism evidence="1 2">
    <name type="scientific">Sporanaerobium hydrogeniformans</name>
    <dbReference type="NCBI Taxonomy" id="3072179"/>
    <lineage>
        <taxon>Bacteria</taxon>
        <taxon>Bacillati</taxon>
        <taxon>Bacillota</taxon>
        <taxon>Clostridia</taxon>
        <taxon>Lachnospirales</taxon>
        <taxon>Lachnospiraceae</taxon>
        <taxon>Sporanaerobium</taxon>
    </lineage>
</organism>
<gene>
    <name evidence="1" type="ORF">CS063_02265</name>
</gene>
<accession>A0AC61DIF8</accession>
<sequence>MTYGAYPPLLSRQNTGSLVVELATNRLIGPQSPIPNVLVTIKEISPNGDEKIFAELMTNEVGQTEPLELITPPLDYSLDPFNTNQPYSTYRIETKSPEYVDAIIEGTQVFPDTRSIQPITLESTRHLARQFFQEIIIGPATLFGNFPPKIPELEIKPILPGTGFITLDSVIVPEFVIVHAGLPTDNTAPNYTVPFTEYIANVASSEIYPTWPEETIRANVIAITSFTLNRVFTEWYRNQGKNFTITNSTAFDHAFFFGRNIFDTIIPIVADVFTTYVKRPGVTQPLLTQYCDGVQSQCPNWMTQWGSKDLGDAGYTAEQILRNFYGDIELPTAPKVEGIPESYPGSPLQLGSSGSNVRKIQEQLNRISQNYPLIPKVATNGEFDQATLEAVKTFQKIFHLPQDGIVGRNTWYKISQIYVAVTKIGELL</sequence>
<dbReference type="EMBL" id="PEDL01000001">
    <property type="protein sequence ID" value="PHV72321.1"/>
    <property type="molecule type" value="Genomic_DNA"/>
</dbReference>
<dbReference type="Proteomes" id="UP000224460">
    <property type="component" value="Unassembled WGS sequence"/>
</dbReference>
<protein>
    <submittedName>
        <fullName evidence="1">Peptidoglycan-binding protein</fullName>
    </submittedName>
</protein>
<name>A0AC61DIF8_9FIRM</name>
<evidence type="ECO:0000313" key="2">
    <source>
        <dbReference type="Proteomes" id="UP000224460"/>
    </source>
</evidence>
<keyword evidence="2" id="KW-1185">Reference proteome</keyword>
<reference evidence="1" key="1">
    <citation type="submission" date="2017-10" db="EMBL/GenBank/DDBJ databases">
        <title>Genome sequence of cellulolytic Lachnospiraceae bacterium XHS1971 isolated from hotspring sediment.</title>
        <authorList>
            <person name="Vasudevan G."/>
            <person name="Joshi A.J."/>
            <person name="Hivarkar S."/>
            <person name="Lanjekar V.B."/>
            <person name="Dhakephalkar P.K."/>
            <person name="Dagar S."/>
        </authorList>
    </citation>
    <scope>NUCLEOTIDE SEQUENCE</scope>
    <source>
        <strain evidence="1">XHS1971</strain>
    </source>
</reference>